<evidence type="ECO:0000256" key="3">
    <source>
        <dbReference type="ARBA" id="ARBA00022679"/>
    </source>
</evidence>
<comment type="caution">
    <text evidence="10">The sequence shown here is derived from an EMBL/GenBank/DDBJ whole genome shotgun (WGS) entry which is preliminary data.</text>
</comment>
<dbReference type="GO" id="GO:0006260">
    <property type="term" value="P:DNA replication"/>
    <property type="evidence" value="ECO:0007669"/>
    <property type="project" value="UniProtKB-KW"/>
</dbReference>
<dbReference type="AlphaFoldDB" id="A0A4U2XYE9"/>
<dbReference type="Gene3D" id="3.90.1600.10">
    <property type="entry name" value="Palm domain of DNA polymerase"/>
    <property type="match status" value="2"/>
</dbReference>
<dbReference type="SUPFAM" id="SSF53098">
    <property type="entry name" value="Ribonuclease H-like"/>
    <property type="match status" value="1"/>
</dbReference>
<dbReference type="PRINTS" id="PR00106">
    <property type="entry name" value="DNAPOLB"/>
</dbReference>
<comment type="catalytic activity">
    <reaction evidence="8">
        <text>DNA(n) + a 2'-deoxyribonucleoside 5'-triphosphate = DNA(n+1) + diphosphate</text>
        <dbReference type="Rhea" id="RHEA:22508"/>
        <dbReference type="Rhea" id="RHEA-COMP:17339"/>
        <dbReference type="Rhea" id="RHEA-COMP:17340"/>
        <dbReference type="ChEBI" id="CHEBI:33019"/>
        <dbReference type="ChEBI" id="CHEBI:61560"/>
        <dbReference type="ChEBI" id="CHEBI:173112"/>
        <dbReference type="EC" id="2.7.7.7"/>
    </reaction>
</comment>
<evidence type="ECO:0000256" key="1">
    <source>
        <dbReference type="ARBA" id="ARBA00005755"/>
    </source>
</evidence>
<dbReference type="SUPFAM" id="SSF56672">
    <property type="entry name" value="DNA/RNA polymerases"/>
    <property type="match status" value="1"/>
</dbReference>
<feature type="domain" description="DNA-directed DNA polymerase family B mitochondria/virus" evidence="9">
    <location>
        <begin position="189"/>
        <end position="430"/>
    </location>
</feature>
<dbReference type="InterPro" id="IPR012337">
    <property type="entry name" value="RNaseH-like_sf"/>
</dbReference>
<protein>
    <recommendedName>
        <fullName evidence="2">DNA-directed DNA polymerase</fullName>
        <ecNumber evidence="2">2.7.7.7</ecNumber>
    </recommendedName>
</protein>
<dbReference type="EC" id="2.7.7.7" evidence="2"/>
<dbReference type="EMBL" id="SZNK01000002">
    <property type="protein sequence ID" value="TKI52937.1"/>
    <property type="molecule type" value="Genomic_DNA"/>
</dbReference>
<dbReference type="InterPro" id="IPR036397">
    <property type="entry name" value="RNaseH_sf"/>
</dbReference>
<keyword evidence="3" id="KW-0808">Transferase</keyword>
<evidence type="ECO:0000256" key="6">
    <source>
        <dbReference type="ARBA" id="ARBA00022932"/>
    </source>
</evidence>
<dbReference type="GO" id="GO:0000166">
    <property type="term" value="F:nucleotide binding"/>
    <property type="evidence" value="ECO:0007669"/>
    <property type="project" value="InterPro"/>
</dbReference>
<sequence>MKRKPHILTKGKTSKTPDRIVFFDSESHVAIDITEEEIQKVLDGERVFKKHELYLICANFYISRNGKEKHEYHDYHGKAFVERFWQDVDDFTRWRGRTFMFAHNAKYDTLVTSCVPMLVQLGYEVLGFSDSNPFILRLRKSRGTGKIDPETGEEKMEHKSIVILSSTNYYQQSLESLGRAFQLAKLEHDHTGETPIEDSITYCKRDVEILTASMLAFMKFIRDEEHGSFAVTVAGQAFNSFRTKFMEQTIYIHDNRNAIKVERDAYAGGRNECWHIGEVPETVYGLDVNSMYPSVMIDGIFPVELLTFRRKMTLEGLCKNIEEGFLVCCEARVKTDYPIFHLKEERLIFPVGEFWTSLSTPELVEGLQRGLIQEVKNVCVYRGEKIFTEYVDYFYNRRLEAKRAKDSIHDLLYKIFLNSLYGKFGQKDVKWERFDDTEADEIWSEYMIFPSGMTLVKAFGGGMFRKAQDADNEEAWNSFCAIASHVTAMARMMLFGYAEKAGLHNVYYMDTDSLFVNKLGYNKLKVAGVIDDMALGALALEKVGTLTIHGCKDYVFVEDETGKQHTKIKGVPSKAKMVGESKEGKPMYITTQWMGYSKALKNGNMTYYENELIVKELKREYEKGATDVAGRVTPHRYIVV</sequence>
<keyword evidence="11" id="KW-1185">Reference proteome</keyword>
<dbReference type="InterPro" id="IPR017964">
    <property type="entry name" value="DNA-dir_DNA_pol_B_CS"/>
</dbReference>
<dbReference type="Gene3D" id="1.10.287.690">
    <property type="entry name" value="Helix hairpin bin"/>
    <property type="match status" value="1"/>
</dbReference>
<evidence type="ECO:0000313" key="10">
    <source>
        <dbReference type="EMBL" id="TKI52937.1"/>
    </source>
</evidence>
<dbReference type="InterPro" id="IPR023211">
    <property type="entry name" value="DNA_pol_palm_dom_sf"/>
</dbReference>
<dbReference type="InterPro" id="IPR004868">
    <property type="entry name" value="DNA-dir_DNA_pol_B_mt/vir"/>
</dbReference>
<dbReference type="RefSeq" id="WP_137033723.1">
    <property type="nucleotide sequence ID" value="NZ_SZNK01000002.1"/>
</dbReference>
<proteinExistence type="inferred from homology"/>
<organism evidence="10 11">
    <name type="scientific">Brevibacillus antibioticus</name>
    <dbReference type="NCBI Taxonomy" id="2570228"/>
    <lineage>
        <taxon>Bacteria</taxon>
        <taxon>Bacillati</taxon>
        <taxon>Bacillota</taxon>
        <taxon>Bacilli</taxon>
        <taxon>Bacillales</taxon>
        <taxon>Paenibacillaceae</taxon>
        <taxon>Brevibacillus</taxon>
    </lineage>
</organism>
<evidence type="ECO:0000256" key="8">
    <source>
        <dbReference type="ARBA" id="ARBA00049244"/>
    </source>
</evidence>
<dbReference type="OrthoDB" id="2066645at2"/>
<evidence type="ECO:0000256" key="5">
    <source>
        <dbReference type="ARBA" id="ARBA00022705"/>
    </source>
</evidence>
<dbReference type="Gene3D" id="3.30.420.10">
    <property type="entry name" value="Ribonuclease H-like superfamily/Ribonuclease H"/>
    <property type="match status" value="1"/>
</dbReference>
<evidence type="ECO:0000313" key="11">
    <source>
        <dbReference type="Proteomes" id="UP000307841"/>
    </source>
</evidence>
<dbReference type="PANTHER" id="PTHR33568">
    <property type="entry name" value="DNA POLYMERASE"/>
    <property type="match status" value="1"/>
</dbReference>
<evidence type="ECO:0000256" key="7">
    <source>
        <dbReference type="ARBA" id="ARBA00023125"/>
    </source>
</evidence>
<dbReference type="GO" id="GO:0003887">
    <property type="term" value="F:DNA-directed DNA polymerase activity"/>
    <property type="evidence" value="ECO:0007669"/>
    <property type="project" value="UniProtKB-KW"/>
</dbReference>
<keyword evidence="5" id="KW-0235">DNA replication</keyword>
<accession>A0A4U2XYE9</accession>
<reference evidence="10 11" key="1">
    <citation type="submission" date="2019-04" db="EMBL/GenBank/DDBJ databases">
        <title>Whole genome sequencing of Brevibacillus sp. TGS2-1.</title>
        <authorList>
            <person name="Choi A."/>
        </authorList>
    </citation>
    <scope>NUCLEOTIDE SEQUENCE [LARGE SCALE GENOMIC DNA]</scope>
    <source>
        <strain evidence="10 11">TGS2-1</strain>
    </source>
</reference>
<evidence type="ECO:0000259" key="9">
    <source>
        <dbReference type="Pfam" id="PF03175"/>
    </source>
</evidence>
<dbReference type="PROSITE" id="PS00116">
    <property type="entry name" value="DNA_POLYMERASE_B"/>
    <property type="match status" value="1"/>
</dbReference>
<keyword evidence="4" id="KW-0548">Nucleotidyltransferase</keyword>
<keyword evidence="7" id="KW-0238">DNA-binding</keyword>
<evidence type="ECO:0000256" key="4">
    <source>
        <dbReference type="ARBA" id="ARBA00022695"/>
    </source>
</evidence>
<dbReference type="InterPro" id="IPR043502">
    <property type="entry name" value="DNA/RNA_pol_sf"/>
</dbReference>
<keyword evidence="6" id="KW-0239">DNA-directed DNA polymerase</keyword>
<dbReference type="GO" id="GO:0003677">
    <property type="term" value="F:DNA binding"/>
    <property type="evidence" value="ECO:0007669"/>
    <property type="project" value="UniProtKB-KW"/>
</dbReference>
<dbReference type="Proteomes" id="UP000307841">
    <property type="component" value="Unassembled WGS sequence"/>
</dbReference>
<evidence type="ECO:0000256" key="2">
    <source>
        <dbReference type="ARBA" id="ARBA00012417"/>
    </source>
</evidence>
<dbReference type="PANTHER" id="PTHR33568:SF3">
    <property type="entry name" value="DNA-DIRECTED DNA POLYMERASE"/>
    <property type="match status" value="1"/>
</dbReference>
<dbReference type="InterPro" id="IPR006172">
    <property type="entry name" value="DNA-dir_DNA_pol_B"/>
</dbReference>
<gene>
    <name evidence="10" type="ORF">E8L90_29725</name>
</gene>
<comment type="similarity">
    <text evidence="1">Belongs to the DNA polymerase type-B family.</text>
</comment>
<name>A0A4U2XYE9_9BACL</name>
<dbReference type="Pfam" id="PF03175">
    <property type="entry name" value="DNA_pol_B_2"/>
    <property type="match status" value="1"/>
</dbReference>